<comment type="caution">
    <text evidence="2">The sequence shown here is derived from an EMBL/GenBank/DDBJ whole genome shotgun (WGS) entry which is preliminary data.</text>
</comment>
<dbReference type="EMBL" id="JAVHJO010000003">
    <property type="protein sequence ID" value="KAK6541367.1"/>
    <property type="molecule type" value="Genomic_DNA"/>
</dbReference>
<protein>
    <submittedName>
        <fullName evidence="2">Uncharacterized protein</fullName>
    </submittedName>
</protein>
<name>A0AAV9XH37_9PEZI</name>
<dbReference type="AlphaFoldDB" id="A0AAV9XH37"/>
<proteinExistence type="predicted"/>
<keyword evidence="1" id="KW-0732">Signal</keyword>
<gene>
    <name evidence="2" type="ORF">TWF694_007180</name>
</gene>
<dbReference type="Proteomes" id="UP001365542">
    <property type="component" value="Unassembled WGS sequence"/>
</dbReference>
<evidence type="ECO:0000256" key="1">
    <source>
        <dbReference type="SAM" id="SignalP"/>
    </source>
</evidence>
<accession>A0AAV9XH37</accession>
<organism evidence="2 3">
    <name type="scientific">Orbilia ellipsospora</name>
    <dbReference type="NCBI Taxonomy" id="2528407"/>
    <lineage>
        <taxon>Eukaryota</taxon>
        <taxon>Fungi</taxon>
        <taxon>Dikarya</taxon>
        <taxon>Ascomycota</taxon>
        <taxon>Pezizomycotina</taxon>
        <taxon>Orbiliomycetes</taxon>
        <taxon>Orbiliales</taxon>
        <taxon>Orbiliaceae</taxon>
        <taxon>Orbilia</taxon>
    </lineage>
</organism>
<reference evidence="2 3" key="1">
    <citation type="submission" date="2019-10" db="EMBL/GenBank/DDBJ databases">
        <authorList>
            <person name="Palmer J.M."/>
        </authorList>
    </citation>
    <scope>NUCLEOTIDE SEQUENCE [LARGE SCALE GENOMIC DNA]</scope>
    <source>
        <strain evidence="2 3">TWF694</strain>
    </source>
</reference>
<feature type="signal peptide" evidence="1">
    <location>
        <begin position="1"/>
        <end position="20"/>
    </location>
</feature>
<evidence type="ECO:0000313" key="2">
    <source>
        <dbReference type="EMBL" id="KAK6541367.1"/>
    </source>
</evidence>
<keyword evidence="3" id="KW-1185">Reference proteome</keyword>
<evidence type="ECO:0000313" key="3">
    <source>
        <dbReference type="Proteomes" id="UP001365542"/>
    </source>
</evidence>
<feature type="chain" id="PRO_5043709933" evidence="1">
    <location>
        <begin position="21"/>
        <end position="269"/>
    </location>
</feature>
<sequence>MKWELQLSTLVALIPRLSYAARSFLIVNGQIYTPGLAIVDAPQPFTPLGGTTLQVALDVSGDGRLPPYTYQALPNGTVPSSYNTSTSDNGGTATLTETFYHSITIFLSSYVNDQNFTISNGTVPPSRWNNSYVAPVLSLEPGSTVKHVNWVWPACLKKGLGEYNISIHQSFTYNSSEYYTIFDLPINLMNDLDPSRNATDCDLLNNPPISPDELQHSGDTLDFQPWVNGTGAQVDVNDPNQPSIGSVVDVPRASSYLVMAVIALMVYTS</sequence>